<evidence type="ECO:0000256" key="1">
    <source>
        <dbReference type="SAM" id="MobiDB-lite"/>
    </source>
</evidence>
<dbReference type="InterPro" id="IPR013320">
    <property type="entry name" value="ConA-like_dom_sf"/>
</dbReference>
<accession>A0A4U0XR21</accession>
<dbReference type="SUPFAM" id="SSF49899">
    <property type="entry name" value="Concanavalin A-like lectins/glucanases"/>
    <property type="match status" value="1"/>
</dbReference>
<dbReference type="InterPro" id="IPR000757">
    <property type="entry name" value="Beta-glucanase-like"/>
</dbReference>
<keyword evidence="2" id="KW-0472">Membrane</keyword>
<feature type="region of interest" description="Disordered" evidence="1">
    <location>
        <begin position="834"/>
        <end position="874"/>
    </location>
</feature>
<feature type="domain" description="GH16" evidence="3">
    <location>
        <begin position="60"/>
        <end position="329"/>
    </location>
</feature>
<feature type="region of interest" description="Disordered" evidence="1">
    <location>
        <begin position="349"/>
        <end position="396"/>
    </location>
</feature>
<dbReference type="CDD" id="cd02181">
    <property type="entry name" value="GH16_fungal_Lam16A_glucanase"/>
    <property type="match status" value="1"/>
</dbReference>
<feature type="region of interest" description="Disordered" evidence="1">
    <location>
        <begin position="495"/>
        <end position="529"/>
    </location>
</feature>
<evidence type="ECO:0000259" key="3">
    <source>
        <dbReference type="PROSITE" id="PS51762"/>
    </source>
</evidence>
<dbReference type="Pfam" id="PF26113">
    <property type="entry name" value="GH16_XgeA"/>
    <property type="match status" value="1"/>
</dbReference>
<feature type="compositionally biased region" description="Polar residues" evidence="1">
    <location>
        <begin position="349"/>
        <end position="360"/>
    </location>
</feature>
<dbReference type="AlphaFoldDB" id="A0A4U0XR21"/>
<keyword evidence="2" id="KW-1133">Transmembrane helix</keyword>
<sequence length="973" mass="103488">MQFPTSNLYTTPSYTVLLLNTDDNTLLICDYTPSEGAKMRFRIALLLSATLSLAHAQQYLLQSSFSGPTFFDNFDFWTAGDPTFGYVHYVDRATAEQYGMLNSTSNTTTWGVDTTQVLDPMANLGRLSVRLTSVQSWTHGLFILDLAHMPVNECGVWPAWWTLGSGTWPENGEIDIIESTNNLPNNLMALHTAETPNCTVAGADQSGNLLTANCAAAGGYTGCGVSTTVPNNIGATFNQASDPSAFGVPIANFQGSCDIDAHFFNHSMVFDTTFCGSYAGNTWQGDGCPLIDPTNGWQSCDDFVATNPQAFVDAYWQVNYLNVYQTAAGQQTTSSSSLSSVTPAIQTSSVSTALSGAQGRSTTPSGTPSPVTTTPTSTPASFSGMSPSSASTPPTISSVPYSSPTLTPGYATTVVVVVTVGVKKAATLSPQVGGEQQQLMSAESQQPLKPRQVVEASTTYWPEPYPTAYCEANPSACAASLKKRDDDLSPIIPVLGGPDDPFLEPASVESDLSEHDNKQDAGQSSVLPGGSVNYCGVPGSFCAKPKPSHREREEIEIPQHVDVPSIAQSMASLLLPPFPHHPTGPPPVVPYVGPNGIVYEPPKDKRDAEPQTMPGASINFCCMPGSACDEHHAKVLAEKRAPKLTPGPNASIDPCFNPAALNTVFRQADAATTPAPTAAPLVDRQEEKVPHTASSMTYLMEPPVAPNVGPDGIVHEPGATGYPPGCKREVENSDFLTEVKIPHTETSMLYLMLPPWTPPPYTFETFAYDPLTKRTAEPSVPTFVPDVLDSEVLTEVKVPQIAESMLSLMVPTWTPPPYTFETFAYDPLTKRTAEPVMPTEPLPKKDDPLQPTAPAGVLPKEGPDQPSTTGRHHGHIASITCTPVVLLGQDGNPSATGCFPPLNVKITKSEPVVVADATRTATIPAGVEPQDTVLDWGYEGLIDDVARNAASVVSAGVWTAVVTALAVFTALLF</sequence>
<dbReference type="PROSITE" id="PS51762">
    <property type="entry name" value="GH16_2"/>
    <property type="match status" value="1"/>
</dbReference>
<dbReference type="Proteomes" id="UP000309340">
    <property type="component" value="Unassembled WGS sequence"/>
</dbReference>
<dbReference type="PANTHER" id="PTHR10963">
    <property type="entry name" value="GLYCOSYL HYDROLASE-RELATED"/>
    <property type="match status" value="1"/>
</dbReference>
<gene>
    <name evidence="4" type="ORF">B0A55_03161</name>
</gene>
<reference evidence="4 5" key="1">
    <citation type="submission" date="2017-03" db="EMBL/GenBank/DDBJ databases">
        <title>Genomes of endolithic fungi from Antarctica.</title>
        <authorList>
            <person name="Coleine C."/>
            <person name="Masonjones S."/>
            <person name="Stajich J.E."/>
        </authorList>
    </citation>
    <scope>NUCLEOTIDE SEQUENCE [LARGE SCALE GENOMIC DNA]</scope>
    <source>
        <strain evidence="4 5">CCFEE 5184</strain>
    </source>
</reference>
<protein>
    <recommendedName>
        <fullName evidence="3">GH16 domain-containing protein</fullName>
    </recommendedName>
</protein>
<evidence type="ECO:0000313" key="5">
    <source>
        <dbReference type="Proteomes" id="UP000309340"/>
    </source>
</evidence>
<dbReference type="EMBL" id="NAJQ01000099">
    <property type="protein sequence ID" value="TKA79021.1"/>
    <property type="molecule type" value="Genomic_DNA"/>
</dbReference>
<feature type="compositionally biased region" description="Low complexity" evidence="1">
    <location>
        <begin position="361"/>
        <end position="396"/>
    </location>
</feature>
<dbReference type="PANTHER" id="PTHR10963:SF24">
    <property type="entry name" value="GLYCOSIDASE C21B10.07-RELATED"/>
    <property type="match status" value="1"/>
</dbReference>
<keyword evidence="5" id="KW-1185">Reference proteome</keyword>
<evidence type="ECO:0000256" key="2">
    <source>
        <dbReference type="SAM" id="Phobius"/>
    </source>
</evidence>
<organism evidence="4 5">
    <name type="scientific">Friedmanniomyces simplex</name>
    <dbReference type="NCBI Taxonomy" id="329884"/>
    <lineage>
        <taxon>Eukaryota</taxon>
        <taxon>Fungi</taxon>
        <taxon>Dikarya</taxon>
        <taxon>Ascomycota</taxon>
        <taxon>Pezizomycotina</taxon>
        <taxon>Dothideomycetes</taxon>
        <taxon>Dothideomycetidae</taxon>
        <taxon>Mycosphaerellales</taxon>
        <taxon>Teratosphaeriaceae</taxon>
        <taxon>Friedmanniomyces</taxon>
    </lineage>
</organism>
<evidence type="ECO:0000313" key="4">
    <source>
        <dbReference type="EMBL" id="TKA79021.1"/>
    </source>
</evidence>
<feature type="transmembrane region" description="Helical" evidence="2">
    <location>
        <begin position="952"/>
        <end position="972"/>
    </location>
</feature>
<proteinExistence type="predicted"/>
<dbReference type="OrthoDB" id="192832at2759"/>
<dbReference type="GO" id="GO:0009251">
    <property type="term" value="P:glucan catabolic process"/>
    <property type="evidence" value="ECO:0007669"/>
    <property type="project" value="TreeGrafter"/>
</dbReference>
<keyword evidence="2" id="KW-0812">Transmembrane</keyword>
<comment type="caution">
    <text evidence="4">The sequence shown here is derived from an EMBL/GenBank/DDBJ whole genome shotgun (WGS) entry which is preliminary data.</text>
</comment>
<dbReference type="Gene3D" id="2.60.120.200">
    <property type="match status" value="2"/>
</dbReference>
<dbReference type="STRING" id="329884.A0A4U0XR21"/>
<dbReference type="InterPro" id="IPR050546">
    <property type="entry name" value="Glycosyl_Hydrlase_16"/>
</dbReference>
<name>A0A4U0XR21_9PEZI</name>
<dbReference type="GO" id="GO:0004553">
    <property type="term" value="F:hydrolase activity, hydrolyzing O-glycosyl compounds"/>
    <property type="evidence" value="ECO:0007669"/>
    <property type="project" value="InterPro"/>
</dbReference>